<dbReference type="GO" id="GO:0008270">
    <property type="term" value="F:zinc ion binding"/>
    <property type="evidence" value="ECO:0007669"/>
    <property type="project" value="InterPro"/>
</dbReference>
<dbReference type="RefSeq" id="WP_081147102.1">
    <property type="nucleotide sequence ID" value="NZ_LVYD01000042.1"/>
</dbReference>
<comment type="caution">
    <text evidence="2">The sequence shown here is derived from an EMBL/GenBank/DDBJ whole genome shotgun (WGS) entry which is preliminary data.</text>
</comment>
<dbReference type="InterPro" id="IPR014782">
    <property type="entry name" value="Peptidase_M1_dom"/>
</dbReference>
<dbReference type="Gene3D" id="1.10.390.10">
    <property type="entry name" value="Neutral Protease Domain 2"/>
    <property type="match status" value="1"/>
</dbReference>
<evidence type="ECO:0000259" key="1">
    <source>
        <dbReference type="Pfam" id="PF01433"/>
    </source>
</evidence>
<dbReference type="AlphaFoldDB" id="A0A1V9G1I6"/>
<dbReference type="InterPro" id="IPR027268">
    <property type="entry name" value="Peptidase_M4/M1_CTD_sf"/>
</dbReference>
<proteinExistence type="predicted"/>
<dbReference type="GO" id="GO:0008237">
    <property type="term" value="F:metallopeptidase activity"/>
    <property type="evidence" value="ECO:0007669"/>
    <property type="project" value="InterPro"/>
</dbReference>
<keyword evidence="3" id="KW-1185">Reference proteome</keyword>
<name>A0A1V9G1I6_9BACT</name>
<dbReference type="SUPFAM" id="SSF55486">
    <property type="entry name" value="Metalloproteases ('zincins'), catalytic domain"/>
    <property type="match status" value="1"/>
</dbReference>
<evidence type="ECO:0000313" key="3">
    <source>
        <dbReference type="Proteomes" id="UP000192796"/>
    </source>
</evidence>
<feature type="domain" description="Peptidase M1 membrane alanine aminopeptidase" evidence="1">
    <location>
        <begin position="379"/>
        <end position="549"/>
    </location>
</feature>
<accession>A0A1V9G1I6</accession>
<reference evidence="2 3" key="1">
    <citation type="submission" date="2016-03" db="EMBL/GenBank/DDBJ databases">
        <title>Niastella vici sp. nov., isolated from farmland soil.</title>
        <authorList>
            <person name="Chen L."/>
            <person name="Wang D."/>
            <person name="Yang S."/>
            <person name="Wang G."/>
        </authorList>
    </citation>
    <scope>NUCLEOTIDE SEQUENCE [LARGE SCALE GENOMIC DNA]</scope>
    <source>
        <strain evidence="2 3">DJ57</strain>
    </source>
</reference>
<dbReference type="EMBL" id="LVYD01000042">
    <property type="protein sequence ID" value="OQP64481.1"/>
    <property type="molecule type" value="Genomic_DNA"/>
</dbReference>
<dbReference type="CDD" id="cd09604">
    <property type="entry name" value="M1_APN_like"/>
    <property type="match status" value="1"/>
</dbReference>
<organism evidence="2 3">
    <name type="scientific">Niastella vici</name>
    <dbReference type="NCBI Taxonomy" id="1703345"/>
    <lineage>
        <taxon>Bacteria</taxon>
        <taxon>Pseudomonadati</taxon>
        <taxon>Bacteroidota</taxon>
        <taxon>Chitinophagia</taxon>
        <taxon>Chitinophagales</taxon>
        <taxon>Chitinophagaceae</taxon>
        <taxon>Niastella</taxon>
    </lineage>
</organism>
<sequence>MRKELYTLITFSFLAMVSMAQPDRWQQRVKYTMDIAMNVTTNQFTGKQRLEYTNNSPDTLNRVFYHLYWNAFQPNSMMDNRSRVLGQRRFNDKPDWDPRVKDRILNLKEEEIGYQKVRSLKMNGVAQKYKVQETILEVPLTQPILPHQKVVFEMEFEAQVPLQIRRSGRDNPQTGVRYSMSQWYPKMCEYDYEGWHPTPYVAREFYGVWGDYEVNITIDKKYMIGGSGYLQNGNQVGFGYEDAGIKVPPPTGSTLTWHFVAPNVHDFVWAADPHFVHLTRTIANGPVIHVIYNWDTAFLRQRYLKLPDEEKKKFANADLYIADFKEQWKRVADAAVIVLPFIEKKFGAYPYKQYSFIHGGDGGMEYPMATLISVPSITTAFHEWMHSWYQGMLGTNESEYAWMDEGFTSYAASLVTHYYQTVSGMPATESAAGTGPRKKVLVDSLAGSNSFVGKTNPHNDAYEHYYDLAESRFEEPLTTHADHYETNVAYSIASYSKGEVFLEQLGYIVGAQVRDKILLDYYNQWRFKHPNVNDFIRVAEKASDMKLDWYREYFVNTTKTIDYAIDSLWEESGKTKIRLRRLGYMPMPMDVMVQFKDGSKLLAYIPMYLMFGEKPVEDASVPRMVYEPWKWTSPQYTFEVPRKITDLKVIEIDPSMRLADVDRKNNKLDIPW</sequence>
<dbReference type="Proteomes" id="UP000192796">
    <property type="component" value="Unassembled WGS sequence"/>
</dbReference>
<protein>
    <submittedName>
        <fullName evidence="2">Peptidase M1</fullName>
    </submittedName>
</protein>
<dbReference type="OrthoDB" id="9814383at2"/>
<evidence type="ECO:0000313" key="2">
    <source>
        <dbReference type="EMBL" id="OQP64481.1"/>
    </source>
</evidence>
<gene>
    <name evidence="2" type="ORF">A3860_21175</name>
</gene>
<dbReference type="Pfam" id="PF01433">
    <property type="entry name" value="Peptidase_M1"/>
    <property type="match status" value="1"/>
</dbReference>
<dbReference type="STRING" id="1703345.A3860_21175"/>